<comment type="caution">
    <text evidence="1">The sequence shown here is derived from an EMBL/GenBank/DDBJ whole genome shotgun (WGS) entry which is preliminary data.</text>
</comment>
<sequence>MGVVYAVYGRQLQHGVNNGDDLTPKTSTKEDLNMHINKYAVGGDAEAFEEKDFDVDNFDLWCGMFLEEGVGNEEETTEVIPLNIILSGETEPNAFWRNFWRRGEGQLKHKLC</sequence>
<organism evidence="1 2">
    <name type="scientific">Hibiscus sabdariffa</name>
    <name type="common">roselle</name>
    <dbReference type="NCBI Taxonomy" id="183260"/>
    <lineage>
        <taxon>Eukaryota</taxon>
        <taxon>Viridiplantae</taxon>
        <taxon>Streptophyta</taxon>
        <taxon>Embryophyta</taxon>
        <taxon>Tracheophyta</taxon>
        <taxon>Spermatophyta</taxon>
        <taxon>Magnoliopsida</taxon>
        <taxon>eudicotyledons</taxon>
        <taxon>Gunneridae</taxon>
        <taxon>Pentapetalae</taxon>
        <taxon>rosids</taxon>
        <taxon>malvids</taxon>
        <taxon>Malvales</taxon>
        <taxon>Malvaceae</taxon>
        <taxon>Malvoideae</taxon>
        <taxon>Hibiscus</taxon>
    </lineage>
</organism>
<name>A0ABR2QKT7_9ROSI</name>
<keyword evidence="2" id="KW-1185">Reference proteome</keyword>
<accession>A0ABR2QKT7</accession>
<evidence type="ECO:0000313" key="1">
    <source>
        <dbReference type="EMBL" id="KAK9001086.1"/>
    </source>
</evidence>
<dbReference type="Proteomes" id="UP001396334">
    <property type="component" value="Unassembled WGS sequence"/>
</dbReference>
<reference evidence="1 2" key="1">
    <citation type="journal article" date="2024" name="G3 (Bethesda)">
        <title>Genome assembly of Hibiscus sabdariffa L. provides insights into metabolisms of medicinal natural products.</title>
        <authorList>
            <person name="Kim T."/>
        </authorList>
    </citation>
    <scope>NUCLEOTIDE SEQUENCE [LARGE SCALE GENOMIC DNA]</scope>
    <source>
        <strain evidence="1">TK-2024</strain>
        <tissue evidence="1">Old leaves</tissue>
    </source>
</reference>
<gene>
    <name evidence="1" type="ORF">V6N11_082878</name>
</gene>
<dbReference type="EMBL" id="JBBPBN010000036">
    <property type="protein sequence ID" value="KAK9001086.1"/>
    <property type="molecule type" value="Genomic_DNA"/>
</dbReference>
<proteinExistence type="predicted"/>
<protein>
    <submittedName>
        <fullName evidence="1">Uncharacterized protein</fullName>
    </submittedName>
</protein>
<evidence type="ECO:0000313" key="2">
    <source>
        <dbReference type="Proteomes" id="UP001396334"/>
    </source>
</evidence>